<dbReference type="EMBL" id="LT594628">
    <property type="protein sequence ID" value="SBT87874.1"/>
    <property type="molecule type" value="Genomic_DNA"/>
</dbReference>
<dbReference type="PRINTS" id="PR00348">
    <property type="entry name" value="UBIQUITIN"/>
</dbReference>
<dbReference type="GO" id="GO:0071818">
    <property type="term" value="C:BAT3 complex"/>
    <property type="evidence" value="ECO:0007669"/>
    <property type="project" value="TreeGrafter"/>
</dbReference>
<feature type="region of interest" description="Disordered" evidence="1">
    <location>
        <begin position="82"/>
        <end position="105"/>
    </location>
</feature>
<feature type="compositionally biased region" description="Basic residues" evidence="1">
    <location>
        <begin position="416"/>
        <end position="425"/>
    </location>
</feature>
<protein>
    <submittedName>
        <fullName evidence="4">Ubiquitin-like protein, putative</fullName>
    </submittedName>
</protein>
<dbReference type="RefSeq" id="XP_028860806.1">
    <property type="nucleotide sequence ID" value="XM_029004081.1"/>
</dbReference>
<dbReference type="Proteomes" id="UP000219813">
    <property type="component" value="Chromosome 7"/>
</dbReference>
<dbReference type="Pfam" id="PF00240">
    <property type="entry name" value="ubiquitin"/>
    <property type="match status" value="1"/>
</dbReference>
<dbReference type="OMA" id="PLYFTHM"/>
<evidence type="ECO:0000313" key="7">
    <source>
        <dbReference type="Proteomes" id="UP000219813"/>
    </source>
</evidence>
<dbReference type="KEGG" id="pmal:PMUG01_07033600"/>
<name>A0A1A8VX43_PLAMA</name>
<feature type="compositionally biased region" description="Low complexity" evidence="1">
    <location>
        <begin position="82"/>
        <end position="98"/>
    </location>
</feature>
<dbReference type="InterPro" id="IPR000626">
    <property type="entry name" value="Ubiquitin-like_dom"/>
</dbReference>
<feature type="region of interest" description="Disordered" evidence="1">
    <location>
        <begin position="1183"/>
        <end position="1230"/>
    </location>
</feature>
<feature type="compositionally biased region" description="Low complexity" evidence="1">
    <location>
        <begin position="296"/>
        <end position="308"/>
    </location>
</feature>
<evidence type="ECO:0000256" key="1">
    <source>
        <dbReference type="SAM" id="MobiDB-lite"/>
    </source>
</evidence>
<evidence type="ECO:0000313" key="6">
    <source>
        <dbReference type="Proteomes" id="UP000078597"/>
    </source>
</evidence>
<organism evidence="4 6">
    <name type="scientific">Plasmodium malariae</name>
    <dbReference type="NCBI Taxonomy" id="5858"/>
    <lineage>
        <taxon>Eukaryota</taxon>
        <taxon>Sar</taxon>
        <taxon>Alveolata</taxon>
        <taxon>Apicomplexa</taxon>
        <taxon>Aconoidasida</taxon>
        <taxon>Haemosporida</taxon>
        <taxon>Plasmodiidae</taxon>
        <taxon>Plasmodium</taxon>
        <taxon>Plasmodium (Plasmodium)</taxon>
    </lineage>
</organism>
<reference evidence="6" key="2">
    <citation type="submission" date="2016-05" db="EMBL/GenBank/DDBJ databases">
        <authorList>
            <person name="Naeem Raeece"/>
        </authorList>
    </citation>
    <scope>NUCLEOTIDE SEQUENCE [LARGE SCALE GENOMIC DNA]</scope>
</reference>
<accession>A0A1A8VX43</accession>
<dbReference type="GO" id="GO:0036503">
    <property type="term" value="P:ERAD pathway"/>
    <property type="evidence" value="ECO:0007669"/>
    <property type="project" value="TreeGrafter"/>
</dbReference>
<dbReference type="PROSITE" id="PS50053">
    <property type="entry name" value="UBIQUITIN_2"/>
    <property type="match status" value="1"/>
</dbReference>
<feature type="compositionally biased region" description="Basic and acidic residues" evidence="1">
    <location>
        <begin position="396"/>
        <end position="415"/>
    </location>
</feature>
<dbReference type="CDD" id="cd17039">
    <property type="entry name" value="Ubl_ubiquitin_like"/>
    <property type="match status" value="1"/>
</dbReference>
<feature type="region of interest" description="Disordered" evidence="1">
    <location>
        <begin position="225"/>
        <end position="254"/>
    </location>
</feature>
<keyword evidence="2" id="KW-0812">Transmembrane</keyword>
<keyword evidence="7" id="KW-1185">Reference proteome</keyword>
<dbReference type="Gene3D" id="3.10.20.90">
    <property type="entry name" value="Phosphatidylinositol 3-kinase Catalytic Subunit, Chain A, domain 1"/>
    <property type="match status" value="1"/>
</dbReference>
<feature type="compositionally biased region" description="Basic residues" evidence="1">
    <location>
        <begin position="481"/>
        <end position="500"/>
    </location>
</feature>
<evidence type="ECO:0000313" key="4">
    <source>
        <dbReference type="EMBL" id="SBS83919.1"/>
    </source>
</evidence>
<dbReference type="Proteomes" id="UP000078597">
    <property type="component" value="Unassembled WGS sequence"/>
</dbReference>
<feature type="domain" description="Ubiquitin-like" evidence="3">
    <location>
        <begin position="6"/>
        <end position="81"/>
    </location>
</feature>
<dbReference type="EMBL" id="FLQW01000447">
    <property type="protein sequence ID" value="SBS83919.1"/>
    <property type="molecule type" value="Genomic_DNA"/>
</dbReference>
<evidence type="ECO:0000259" key="3">
    <source>
        <dbReference type="PROSITE" id="PS50053"/>
    </source>
</evidence>
<dbReference type="VEuPathDB" id="PlasmoDB:PmUG01_07033600"/>
<feature type="compositionally biased region" description="Low complexity" evidence="1">
    <location>
        <begin position="124"/>
        <end position="147"/>
    </location>
</feature>
<feature type="region of interest" description="Disordered" evidence="1">
    <location>
        <begin position="124"/>
        <end position="163"/>
    </location>
</feature>
<reference evidence="5 7" key="3">
    <citation type="submission" date="2016-06" db="EMBL/GenBank/DDBJ databases">
        <authorList>
            <consortium name="Pathogen Informatics"/>
        </authorList>
    </citation>
    <scope>NUCLEOTIDE SEQUENCE [LARGE SCALE GENOMIC DNA]</scope>
</reference>
<reference evidence="4" key="1">
    <citation type="submission" date="2016-05" db="EMBL/GenBank/DDBJ databases">
        <authorList>
            <person name="Lavstsen T."/>
            <person name="Jespersen J.S."/>
        </authorList>
    </citation>
    <scope>NUCLEOTIDE SEQUENCE [LARGE SCALE GENOMIC DNA]</scope>
</reference>
<feature type="compositionally biased region" description="Basic and acidic residues" evidence="1">
    <location>
        <begin position="426"/>
        <end position="450"/>
    </location>
</feature>
<feature type="transmembrane region" description="Helical" evidence="2">
    <location>
        <begin position="878"/>
        <end position="897"/>
    </location>
</feature>
<sequence>MEEDSIRIKVKSIDNEEYELTVKTSMNTEEIKSIIAEKKKVNKNDIRLIYQGQCLSNEKTIADYNVQNDHIIHLVVRKKENVNTNNDDNQNDRTSTTTFRNNDSNIISDPVHINFTSAMSYNNSSNANNSNNNNSNATNNNSNSNGNVFTNHSTNPLPNSNGATPLYFTHMRVTRNDNIENDLMGQTNICSLLNDIMSQVNINPNFIYGAATAAATAAANVAASNTSPSGTTNGMAGGTTSTSTNAGTNASTNASTNAATNACTYIGEGENIFAAAMRTNGMNVNVSDFVNIINNSNKGGKDSNNSNSKKVDPNENNKNKEGEEEKKNWALMEKSYDKNNNKGTHANEEQKKEKEKREKLKRHITSDRRNNNYDYNKERSDPNNNSNDSSSSGNSDDGKSNNEDVQGKEVEENKQTKKIKKKRKNVMNEKKIPNNYKHEKEGKYHSDYSKKSGTSDSESVSSNSRSSTSGNAHIKEEKKRLEKIRKNSKKRHLKNKHKKEKMYDYNSYTSDEDDEYTRKGGRVRRDKGKEKEKRKKQSNMFDPNFLYHRNYMHDNNARTNRQWNYLYNGRKDLINLGGGVDAGAGARAYPFPVDNALRSGMFYNDNKNFLNYRDDISDTYDYMNGANIAKEEFIKNKERKKKKIYREEDYNSSSKNTFNPVGNMVGSNMADLNNSTNTCNVSTVNNINSANNVNSVVNNNVSNMNSVNNNVVNTVNNACRNVNINKSMIDMPHLLKNSNECFSNGLIDENTNLPKSNYANIVPFNEVERNNQIIRNDSFRTNSRIILNEDADGLLSDNNSVSGNMRSIQMSSDRRNSALRRSDLKCLNDMNDSEYKNVEMNIPWRVIEQLLVLLEEETGYRRPDLSSYINSYYNSNSIYVFFYLFVHINNIINSIIIQFNHANFLNNDITMSSFSRISIILSLASVIFSRLSNFFFVFYDNFYCNNYGRNYRYTNPIDHEFLREIRNLYFSNNRNNNNTNSSGRFYENNLYSNNNYIPMNMNAYNQNNSTFLNNINDNYYPLPYNDIRNICNRTNLQQEFEDYYKNYLNSVKDNSRNMLLRKEYTHYREYPYRNQVSSPKEDYLNHNKMSKVNKLNKNSSKNNNINSNHSNSNHFFNEKMYNKINKNSKWNNNNPFSLFPGQNNKPLLYASKKKRTDEKEIKKKMKKYYKAFGAKGLCRDGNSFNSKSDSGSDNSSSNSGSRSRSNSSSISIRKIKRNSNNVPNGLGYNAGNLRHKEKWMNDIFKNILKNNKNGGKINEKTLKNDEKCLKNVEKDDDKKKLSNNLLNDKFICYDSNIDDIYDLSEDGNEKDNMTLKKGQNEGEQEGKNTYKGKIWNTHEKEKKNNNISQEENAVDTPVECNEIRNHSSNQNDNALVSDDRTANNPPLPNINLANIFNNVQNQMVNSNMQDATPRDKFEGMPDEVKERYKRWVENTQIFSGQMIKICRNRRPLSNAYIGDNSSKDNVSYSNFLPFLWKKNMSTINVNFNLEISDELLNAFDLHVLEFVKKSIKNNEDYKSEKFKYPNLSLCEELFEEVEKKDK</sequence>
<dbReference type="OrthoDB" id="428577at2759"/>
<dbReference type="InterPro" id="IPR029071">
    <property type="entry name" value="Ubiquitin-like_domsf"/>
</dbReference>
<feature type="region of interest" description="Disordered" evidence="1">
    <location>
        <begin position="296"/>
        <end position="539"/>
    </location>
</feature>
<dbReference type="PANTHER" id="PTHR15204:SF0">
    <property type="entry name" value="LARGE PROLINE-RICH PROTEIN BAG6"/>
    <property type="match status" value="1"/>
</dbReference>
<dbReference type="SMART" id="SM00213">
    <property type="entry name" value="UBQ"/>
    <property type="match status" value="1"/>
</dbReference>
<feature type="compositionally biased region" description="Basic and acidic residues" evidence="1">
    <location>
        <begin position="309"/>
        <end position="381"/>
    </location>
</feature>
<feature type="region of interest" description="Disordered" evidence="1">
    <location>
        <begin position="1132"/>
        <end position="1161"/>
    </location>
</feature>
<evidence type="ECO:0000256" key="2">
    <source>
        <dbReference type="SAM" id="Phobius"/>
    </source>
</evidence>
<feature type="compositionally biased region" description="Polar residues" evidence="1">
    <location>
        <begin position="148"/>
        <end position="163"/>
    </location>
</feature>
<feature type="transmembrane region" description="Helical" evidence="2">
    <location>
        <begin position="917"/>
        <end position="939"/>
    </location>
</feature>
<feature type="compositionally biased region" description="Basic and acidic residues" evidence="1">
    <location>
        <begin position="1307"/>
        <end position="1328"/>
    </location>
</feature>
<dbReference type="GeneID" id="39867899"/>
<gene>
    <name evidence="5" type="primary">PmUG01_07033600</name>
    <name evidence="4" type="ORF">PMALA_008310</name>
    <name evidence="5" type="ORF">PMUG01_07033600</name>
</gene>
<feature type="compositionally biased region" description="Basic residues" evidence="1">
    <location>
        <begin position="519"/>
        <end position="537"/>
    </location>
</feature>
<keyword evidence="2" id="KW-1133">Transmembrane helix</keyword>
<dbReference type="GO" id="GO:0031593">
    <property type="term" value="F:polyubiquitin modification-dependent protein binding"/>
    <property type="evidence" value="ECO:0007669"/>
    <property type="project" value="TreeGrafter"/>
</dbReference>
<dbReference type="GO" id="GO:0051787">
    <property type="term" value="F:misfolded protein binding"/>
    <property type="evidence" value="ECO:0007669"/>
    <property type="project" value="TreeGrafter"/>
</dbReference>
<keyword evidence="2" id="KW-0472">Membrane</keyword>
<evidence type="ECO:0000313" key="5">
    <source>
        <dbReference type="EMBL" id="SBT87874.1"/>
    </source>
</evidence>
<dbReference type="PANTHER" id="PTHR15204">
    <property type="entry name" value="LARGE PROLINE-RICH PROTEIN BAG6"/>
    <property type="match status" value="1"/>
</dbReference>
<feature type="compositionally biased region" description="Low complexity" evidence="1">
    <location>
        <begin position="1183"/>
        <end position="1212"/>
    </location>
</feature>
<proteinExistence type="predicted"/>
<dbReference type="SUPFAM" id="SSF54236">
    <property type="entry name" value="Ubiquitin-like"/>
    <property type="match status" value="1"/>
</dbReference>
<feature type="compositionally biased region" description="Low complexity" evidence="1">
    <location>
        <begin position="451"/>
        <end position="471"/>
    </location>
</feature>
<dbReference type="InterPro" id="IPR019956">
    <property type="entry name" value="Ubiquitin_dom"/>
</dbReference>
<feature type="compositionally biased region" description="Low complexity" evidence="1">
    <location>
        <begin position="382"/>
        <end position="395"/>
    </location>
</feature>
<feature type="region of interest" description="Disordered" evidence="1">
    <location>
        <begin position="1305"/>
        <end position="1328"/>
    </location>
</feature>